<proteinExistence type="predicted"/>
<sequence length="120" mass="13084">MPDRTKAEHGLEATTYKVGYKKPPLETRFGAERQPERVGRRAATRPAPDIAALLDEPLQVKSKGKKTKMHLHEATLHGLFKRVLKGEIGAIKKFLQYCRGAGLLEPSALAAAGVVVDTLA</sequence>
<name>A0ABX3XA70_9BRAD</name>
<evidence type="ECO:0000313" key="2">
    <source>
        <dbReference type="Proteomes" id="UP000193884"/>
    </source>
</evidence>
<evidence type="ECO:0000313" key="1">
    <source>
        <dbReference type="EMBL" id="OSJ34451.1"/>
    </source>
</evidence>
<dbReference type="EMBL" id="NAFK01000123">
    <property type="protein sequence ID" value="OSJ34451.1"/>
    <property type="molecule type" value="Genomic_DNA"/>
</dbReference>
<dbReference type="RefSeq" id="WP_085383457.1">
    <property type="nucleotide sequence ID" value="NZ_NAFJ01000104.1"/>
</dbReference>
<keyword evidence="2" id="KW-1185">Reference proteome</keyword>
<protein>
    <submittedName>
        <fullName evidence="1">Uncharacterized protein</fullName>
    </submittedName>
</protein>
<dbReference type="Proteomes" id="UP000193884">
    <property type="component" value="Unassembled WGS sequence"/>
</dbReference>
<accession>A0ABX3XA70</accession>
<gene>
    <name evidence="1" type="ORF">BST63_03535</name>
</gene>
<comment type="caution">
    <text evidence="1">The sequence shown here is derived from an EMBL/GenBank/DDBJ whole genome shotgun (WGS) entry which is preliminary data.</text>
</comment>
<organism evidence="1 2">
    <name type="scientific">Bradyrhizobium canariense</name>
    <dbReference type="NCBI Taxonomy" id="255045"/>
    <lineage>
        <taxon>Bacteria</taxon>
        <taxon>Pseudomonadati</taxon>
        <taxon>Pseudomonadota</taxon>
        <taxon>Alphaproteobacteria</taxon>
        <taxon>Hyphomicrobiales</taxon>
        <taxon>Nitrobacteraceae</taxon>
        <taxon>Bradyrhizobium</taxon>
    </lineage>
</organism>
<reference evidence="1 2" key="1">
    <citation type="submission" date="2017-03" db="EMBL/GenBank/DDBJ databases">
        <title>Whole genome sequences of fourteen strains of Bradyrhizobium canariense and one strain of Bradyrhizobium japonicum isolated from Lupinus (Papilionoideae: Genisteae) species in Algeria.</title>
        <authorList>
            <person name="Crovadore J."/>
            <person name="Chekireb D."/>
            <person name="Brachmann A."/>
            <person name="Chablais R."/>
            <person name="Cochard B."/>
            <person name="Lefort F."/>
        </authorList>
    </citation>
    <scope>NUCLEOTIDE SEQUENCE [LARGE SCALE GENOMIC DNA]</scope>
    <source>
        <strain evidence="1 2">UBMAN05</strain>
    </source>
</reference>